<name>A0ACB5RBM8_9CLOT</name>
<comment type="caution">
    <text evidence="1">The sequence shown here is derived from an EMBL/GenBank/DDBJ whole genome shotgun (WGS) entry which is preliminary data.</text>
</comment>
<protein>
    <submittedName>
        <fullName evidence="1">SigF/sigE/sigG family sigma factor</fullName>
    </submittedName>
</protein>
<sequence>MNKNRSRKLGENMSNKCNGKVILYLMRHGQTILNKARRTQGWCDAVLTKEGIEVAINAGLGLSDTNFKSVYSSDLGRAATTAGIVIKENKASEHLELRKLEGLREVYFGKYEGEHEEIMLRDILSYLNVSSFAEAEEKYDFQKEYCNVCATLDETNEAENYDSAISRVMRTMNAICSENAKDNGGNVLVVAHGGIIRLIIDHLDKSFNIREMDNAGISKIIYEDGKFTVESVNDSSYSEKGKAIRNIMV</sequence>
<keyword evidence="2" id="KW-1185">Reference proteome</keyword>
<dbReference type="EMBL" id="BROD01000001">
    <property type="protein sequence ID" value="GKX66567.1"/>
    <property type="molecule type" value="Genomic_DNA"/>
</dbReference>
<reference evidence="1" key="1">
    <citation type="journal article" date="2025" name="Int. J. Syst. Evol. Microbiol.">
        <title>Inconstantimicrobium mannanitabidum sp. nov., a novel member of the family Clostridiaceae isolated from anoxic soil under the treatment of reductive soil disinfestation.</title>
        <authorList>
            <person name="Ueki A."/>
            <person name="Tonouchi A."/>
            <person name="Honma S."/>
            <person name="Kaku N."/>
            <person name="Ueki K."/>
        </authorList>
    </citation>
    <scope>NUCLEOTIDE SEQUENCE</scope>
    <source>
        <strain evidence="1">TW13</strain>
    </source>
</reference>
<accession>A0ACB5RBM8</accession>
<gene>
    <name evidence="1" type="ORF">rsdtw13_18250</name>
</gene>
<evidence type="ECO:0000313" key="1">
    <source>
        <dbReference type="EMBL" id="GKX66567.1"/>
    </source>
</evidence>
<proteinExistence type="predicted"/>
<organism evidence="1 2">
    <name type="scientific">Inconstantimicrobium mannanitabidum</name>
    <dbReference type="NCBI Taxonomy" id="1604901"/>
    <lineage>
        <taxon>Bacteria</taxon>
        <taxon>Bacillati</taxon>
        <taxon>Bacillota</taxon>
        <taxon>Clostridia</taxon>
        <taxon>Eubacteriales</taxon>
        <taxon>Clostridiaceae</taxon>
        <taxon>Inconstantimicrobium</taxon>
    </lineage>
</organism>
<evidence type="ECO:0000313" key="2">
    <source>
        <dbReference type="Proteomes" id="UP001058074"/>
    </source>
</evidence>
<dbReference type="Proteomes" id="UP001058074">
    <property type="component" value="Unassembled WGS sequence"/>
</dbReference>